<comment type="catalytic activity">
    <reaction evidence="6 8">
        <text>(sulfur carrier)-H + L-cysteine = (sulfur carrier)-SH + L-alanine</text>
        <dbReference type="Rhea" id="RHEA:43892"/>
        <dbReference type="Rhea" id="RHEA-COMP:14737"/>
        <dbReference type="Rhea" id="RHEA-COMP:14739"/>
        <dbReference type="ChEBI" id="CHEBI:29917"/>
        <dbReference type="ChEBI" id="CHEBI:35235"/>
        <dbReference type="ChEBI" id="CHEBI:57972"/>
        <dbReference type="ChEBI" id="CHEBI:64428"/>
        <dbReference type="EC" id="2.8.1.7"/>
    </reaction>
</comment>
<evidence type="ECO:0000256" key="2">
    <source>
        <dbReference type="ARBA" id="ARBA00010447"/>
    </source>
</evidence>
<gene>
    <name evidence="10" type="ORF">KC909_05800</name>
</gene>
<evidence type="ECO:0000256" key="6">
    <source>
        <dbReference type="ARBA" id="ARBA00050776"/>
    </source>
</evidence>
<evidence type="ECO:0000256" key="5">
    <source>
        <dbReference type="ARBA" id="ARBA00022898"/>
    </source>
</evidence>
<reference evidence="10" key="2">
    <citation type="journal article" date="2021" name="Microbiome">
        <title>Successional dynamics and alternative stable states in a saline activated sludge microbial community over 9 years.</title>
        <authorList>
            <person name="Wang Y."/>
            <person name="Ye J."/>
            <person name="Ju F."/>
            <person name="Liu L."/>
            <person name="Boyd J.A."/>
            <person name="Deng Y."/>
            <person name="Parks D.H."/>
            <person name="Jiang X."/>
            <person name="Yin X."/>
            <person name="Woodcroft B.J."/>
            <person name="Tyson G.W."/>
            <person name="Hugenholtz P."/>
            <person name="Polz M.F."/>
            <person name="Zhang T."/>
        </authorList>
    </citation>
    <scope>NUCLEOTIDE SEQUENCE</scope>
    <source>
        <strain evidence="10">HKST-UBA14</strain>
    </source>
</reference>
<dbReference type="Gene3D" id="3.90.1150.10">
    <property type="entry name" value="Aspartate Aminotransferase, domain 1"/>
    <property type="match status" value="1"/>
</dbReference>
<evidence type="ECO:0000256" key="7">
    <source>
        <dbReference type="RuleBase" id="RU004504"/>
    </source>
</evidence>
<dbReference type="PANTHER" id="PTHR43586:SF8">
    <property type="entry name" value="CYSTEINE DESULFURASE 1, CHLOROPLASTIC"/>
    <property type="match status" value="1"/>
</dbReference>
<proteinExistence type="inferred from homology"/>
<dbReference type="AlphaFoldDB" id="A0A955RJJ1"/>
<dbReference type="GO" id="GO:0006534">
    <property type="term" value="P:cysteine metabolic process"/>
    <property type="evidence" value="ECO:0007669"/>
    <property type="project" value="UniProtKB-UniRule"/>
</dbReference>
<protein>
    <recommendedName>
        <fullName evidence="3 8">Cysteine desulfurase</fullName>
        <ecNumber evidence="3 8">2.8.1.7</ecNumber>
    </recommendedName>
</protein>
<dbReference type="NCBIfam" id="TIGR01979">
    <property type="entry name" value="sufS"/>
    <property type="match status" value="1"/>
</dbReference>
<evidence type="ECO:0000259" key="9">
    <source>
        <dbReference type="Pfam" id="PF00266"/>
    </source>
</evidence>
<dbReference type="InterPro" id="IPR015421">
    <property type="entry name" value="PyrdxlP-dep_Trfase_major"/>
</dbReference>
<dbReference type="InterPro" id="IPR000192">
    <property type="entry name" value="Aminotrans_V_dom"/>
</dbReference>
<dbReference type="InterPro" id="IPR015424">
    <property type="entry name" value="PyrdxlP-dep_Trfase"/>
</dbReference>
<keyword evidence="4 8" id="KW-0808">Transferase</keyword>
<comment type="cofactor">
    <cofactor evidence="1 7">
        <name>pyridoxal 5'-phosphate</name>
        <dbReference type="ChEBI" id="CHEBI:597326"/>
    </cofactor>
</comment>
<dbReference type="EMBL" id="JAGQLK010000151">
    <property type="protein sequence ID" value="MCA9383848.1"/>
    <property type="molecule type" value="Genomic_DNA"/>
</dbReference>
<dbReference type="EC" id="2.8.1.7" evidence="3 8"/>
<comment type="similarity">
    <text evidence="2 8">Belongs to the class-V pyridoxal-phosphate-dependent aminotransferase family. Csd subfamily.</text>
</comment>
<evidence type="ECO:0000256" key="8">
    <source>
        <dbReference type="RuleBase" id="RU004506"/>
    </source>
</evidence>
<dbReference type="InterPro" id="IPR010970">
    <property type="entry name" value="Cys_dSase_SufS"/>
</dbReference>
<reference evidence="10" key="1">
    <citation type="submission" date="2020-04" db="EMBL/GenBank/DDBJ databases">
        <authorList>
            <person name="Zhang T."/>
        </authorList>
    </citation>
    <scope>NUCLEOTIDE SEQUENCE</scope>
    <source>
        <strain evidence="10">HKST-UBA14</strain>
    </source>
</reference>
<dbReference type="PROSITE" id="PS00595">
    <property type="entry name" value="AA_TRANSFER_CLASS_5"/>
    <property type="match status" value="1"/>
</dbReference>
<dbReference type="Proteomes" id="UP000783287">
    <property type="component" value="Unassembled WGS sequence"/>
</dbReference>
<evidence type="ECO:0000256" key="4">
    <source>
        <dbReference type="ARBA" id="ARBA00022679"/>
    </source>
</evidence>
<dbReference type="Gene3D" id="3.40.640.10">
    <property type="entry name" value="Type I PLP-dependent aspartate aminotransferase-like (Major domain)"/>
    <property type="match status" value="1"/>
</dbReference>
<dbReference type="InterPro" id="IPR020578">
    <property type="entry name" value="Aminotrans_V_PyrdxlP_BS"/>
</dbReference>
<evidence type="ECO:0000313" key="11">
    <source>
        <dbReference type="Proteomes" id="UP000783287"/>
    </source>
</evidence>
<comment type="caution">
    <text evidence="10">The sequence shown here is derived from an EMBL/GenBank/DDBJ whole genome shotgun (WGS) entry which is preliminary data.</text>
</comment>
<comment type="function">
    <text evidence="8">Catalyzes the removal of elemental sulfur and selenium atoms from L-cysteine, L-cystine, L-selenocysteine, and L-selenocystine to produce L-alanine.</text>
</comment>
<evidence type="ECO:0000256" key="3">
    <source>
        <dbReference type="ARBA" id="ARBA00012239"/>
    </source>
</evidence>
<evidence type="ECO:0000313" key="10">
    <source>
        <dbReference type="EMBL" id="MCA9383848.1"/>
    </source>
</evidence>
<dbReference type="GO" id="GO:0031071">
    <property type="term" value="F:cysteine desulfurase activity"/>
    <property type="evidence" value="ECO:0007669"/>
    <property type="project" value="UniProtKB-UniRule"/>
</dbReference>
<dbReference type="Pfam" id="PF00266">
    <property type="entry name" value="Aminotran_5"/>
    <property type="match status" value="1"/>
</dbReference>
<accession>A0A955RJJ1</accession>
<dbReference type="SUPFAM" id="SSF53383">
    <property type="entry name" value="PLP-dependent transferases"/>
    <property type="match status" value="1"/>
</dbReference>
<evidence type="ECO:0000256" key="1">
    <source>
        <dbReference type="ARBA" id="ARBA00001933"/>
    </source>
</evidence>
<dbReference type="PANTHER" id="PTHR43586">
    <property type="entry name" value="CYSTEINE DESULFURASE"/>
    <property type="match status" value="1"/>
</dbReference>
<sequence>MYKSDFPLLTNHPELVYLDSAATTQKPNVVIEAIKHFYENENANVHRGIYKLSENATDLYEQSRNTIASFINSKPENIIFTSGVTEGMNMIAWGLGEEFIETNSDDMLLMTSMEHHSNLVPWQQRGIRSDVKLGYVKVTKDYRLNLKHLHEVVKAQNVKILALTHMSNTLGSISDLKQIISFMRKNSPQTLIVVDGAQAIAHLPVDVVDLDVDFYAFSGHKIFGPTGIGILYGKSYLLDRLYPIHTGGGMIRTVEKAESTWAPLPDKLEAGTPNIAGAIGLGKAIEYTKHIGIQKIFDYEQELIEYFITKANSTDRFNLFGPNNTKDRGAVFSFEVDGIHAHDLAQLLDEKNIAVRAGHHCTQILMKEVLQVPATVRASFSIYNDKHDIDMLFEGIDYAKTVFSS</sequence>
<organism evidence="10 11">
    <name type="scientific">Candidatus Dojkabacteria bacterium</name>
    <dbReference type="NCBI Taxonomy" id="2099670"/>
    <lineage>
        <taxon>Bacteria</taxon>
        <taxon>Candidatus Dojkabacteria</taxon>
    </lineage>
</organism>
<dbReference type="CDD" id="cd06453">
    <property type="entry name" value="SufS_like"/>
    <property type="match status" value="1"/>
</dbReference>
<name>A0A955RJJ1_9BACT</name>
<feature type="domain" description="Aminotransferase class V" evidence="9">
    <location>
        <begin position="16"/>
        <end position="392"/>
    </location>
</feature>
<dbReference type="GO" id="GO:0030170">
    <property type="term" value="F:pyridoxal phosphate binding"/>
    <property type="evidence" value="ECO:0007669"/>
    <property type="project" value="UniProtKB-UniRule"/>
</dbReference>
<dbReference type="InterPro" id="IPR015422">
    <property type="entry name" value="PyrdxlP-dep_Trfase_small"/>
</dbReference>
<keyword evidence="5 8" id="KW-0663">Pyridoxal phosphate</keyword>